<keyword evidence="3" id="KW-1185">Reference proteome</keyword>
<gene>
    <name evidence="2" type="ORF">GCM10009606_45000</name>
</gene>
<keyword evidence="1" id="KW-0732">Signal</keyword>
<dbReference type="SUPFAM" id="SSF48239">
    <property type="entry name" value="Terpenoid cyclases/Protein prenyltransferases"/>
    <property type="match status" value="1"/>
</dbReference>
<dbReference type="CDD" id="cd00688">
    <property type="entry name" value="ISOPREN_C2_like"/>
    <property type="match status" value="1"/>
</dbReference>
<evidence type="ECO:0008006" key="4">
    <source>
        <dbReference type="Google" id="ProtNLM"/>
    </source>
</evidence>
<accession>A0ABN1UQH4</accession>
<comment type="caution">
    <text evidence="2">The sequence shown here is derived from an EMBL/GenBank/DDBJ whole genome shotgun (WGS) entry which is preliminary data.</text>
</comment>
<dbReference type="Gene3D" id="1.50.10.20">
    <property type="match status" value="1"/>
</dbReference>
<proteinExistence type="predicted"/>
<evidence type="ECO:0000313" key="3">
    <source>
        <dbReference type="Proteomes" id="UP001499979"/>
    </source>
</evidence>
<protein>
    <recommendedName>
        <fullName evidence="4">Terpene cyclase/mutase family protein</fullName>
    </recommendedName>
</protein>
<dbReference type="Proteomes" id="UP001499979">
    <property type="component" value="Unassembled WGS sequence"/>
</dbReference>
<feature type="chain" id="PRO_5047479306" description="Terpene cyclase/mutase family protein" evidence="1">
    <location>
        <begin position="30"/>
        <end position="343"/>
    </location>
</feature>
<feature type="signal peptide" evidence="1">
    <location>
        <begin position="1"/>
        <end position="29"/>
    </location>
</feature>
<evidence type="ECO:0000313" key="2">
    <source>
        <dbReference type="EMBL" id="GAA1162055.1"/>
    </source>
</evidence>
<organism evidence="2 3">
    <name type="scientific">Nocardioides aquiterrae</name>
    <dbReference type="NCBI Taxonomy" id="203799"/>
    <lineage>
        <taxon>Bacteria</taxon>
        <taxon>Bacillati</taxon>
        <taxon>Actinomycetota</taxon>
        <taxon>Actinomycetes</taxon>
        <taxon>Propionibacteriales</taxon>
        <taxon>Nocardioidaceae</taxon>
        <taxon>Nocardioides</taxon>
    </lineage>
</organism>
<evidence type="ECO:0000256" key="1">
    <source>
        <dbReference type="SAM" id="SignalP"/>
    </source>
</evidence>
<dbReference type="InterPro" id="IPR008930">
    <property type="entry name" value="Terpenoid_cyclase/PrenylTrfase"/>
</dbReference>
<dbReference type="EMBL" id="BAAAJE010000030">
    <property type="protein sequence ID" value="GAA1162055.1"/>
    <property type="molecule type" value="Genomic_DNA"/>
</dbReference>
<name>A0ABN1UQH4_9ACTN</name>
<dbReference type="RefSeq" id="WP_343910459.1">
    <property type="nucleotide sequence ID" value="NZ_BAAAJE010000030.1"/>
</dbReference>
<sequence length="343" mass="35704">MNRRTRLVPALVATALALGLTGAAGPASAAAGRPSEWLESQLTDGLVHNDTYDFDDYGLTADTGMALAAIGGHRPAVREIKRALAQHVDSWTTGVDFGSSDVYAGSVAKAVVFAQAAGADPTRFGGVDLVDRLEGRISTTAGTVGRLQDQTEGTDYANTLGQAYAVAGLSRAGSSSAARATRFLLLQQCDAGFFRLYFADKSAADQSCDGAAKGDRDPDTDATAVAVLQLQSLKHPSRAVQRSVTQALRWLARHQKPNGSFGGGPTTSAANSNSTGLAAWALARGGKCRAADNATDWVAGLQKKSGAIAYDRKAYRAGITEGTLDQWRRATSQAAPSLQLPGC</sequence>
<reference evidence="2 3" key="1">
    <citation type="journal article" date="2019" name="Int. J. Syst. Evol. Microbiol.">
        <title>The Global Catalogue of Microorganisms (GCM) 10K type strain sequencing project: providing services to taxonomists for standard genome sequencing and annotation.</title>
        <authorList>
            <consortium name="The Broad Institute Genomics Platform"/>
            <consortium name="The Broad Institute Genome Sequencing Center for Infectious Disease"/>
            <person name="Wu L."/>
            <person name="Ma J."/>
        </authorList>
    </citation>
    <scope>NUCLEOTIDE SEQUENCE [LARGE SCALE GENOMIC DNA]</scope>
    <source>
        <strain evidence="2 3">JCM 11813</strain>
    </source>
</reference>